<dbReference type="EMBL" id="MH379332">
    <property type="protein sequence ID" value="AXL95771.1"/>
    <property type="molecule type" value="Genomic_RNA"/>
</dbReference>
<feature type="non-terminal residue" evidence="1">
    <location>
        <position position="1"/>
    </location>
</feature>
<organism evidence="1 2">
    <name type="scientific">Passiflora edulis symptomless virus</name>
    <dbReference type="NCBI Taxonomy" id="2294149"/>
    <lineage>
        <taxon>Viruses</taxon>
        <taxon>Riboviria</taxon>
        <taxon>Orthornavirae</taxon>
        <taxon>Pisuviricota</taxon>
        <taxon>Stelpaviricetes</taxon>
        <taxon>Patatavirales</taxon>
        <taxon>Potyviridae</taxon>
        <taxon>Roymovirus</taxon>
        <taxon>Roymovirus passifloralatentis</taxon>
    </lineage>
</organism>
<dbReference type="GeneID" id="65102104"/>
<evidence type="ECO:0000313" key="2">
    <source>
        <dbReference type="Proteomes" id="UP000502249"/>
    </source>
</evidence>
<protein>
    <submittedName>
        <fullName evidence="1">P3N-PIPO</fullName>
    </submittedName>
</protein>
<accession>A0A346CJM2</accession>
<dbReference type="RefSeq" id="YP_010086862.1">
    <property type="nucleotide sequence ID" value="NC_055497.1"/>
</dbReference>
<reference evidence="2" key="1">
    <citation type="journal article" date="2018" name="Arch. Virol.">
        <title>Complete genome sequence of a novel virus, classifiable within the Potyviridae family, which infects passion fruit (Passiflora edulis).</title>
        <authorList>
            <person name="Jover-Gil S."/>
            <person name="Beeri A."/>
            <person name="Fresnillo P."/>
            <person name="Samach A."/>
            <person name="Candela H."/>
        </authorList>
    </citation>
    <scope>NUCLEOTIDE SEQUENCE [LARGE SCALE GENOMIC DNA]</scope>
</reference>
<keyword evidence="2" id="KW-1185">Reference proteome</keyword>
<dbReference type="KEGG" id="vg:65102104"/>
<dbReference type="Proteomes" id="UP000502249">
    <property type="component" value="Segment"/>
</dbReference>
<evidence type="ECO:0000313" key="1">
    <source>
        <dbReference type="EMBL" id="AXL95771.1"/>
    </source>
</evidence>
<name>A0A346CJM2_9POTY</name>
<proteinExistence type="predicted"/>
<sequence precursor="true">GLTKEIVGALASRRNFIDLCKNQPNILVEGLLHPSVIHVLFIAEQKHNALTYCATREEKIVPLISRINALGRHYGLYQSVEEVLQCYMREGMSFYDVLDSCLGGTVSSHFKQELSLKMQRFEESQRMNTLDRIMEKKTRFGQRGGRYARIDANVFKRGAFFLRLLGFKASALCRSVSNQYRFERHYVLRCIIEDMGWQEIKHGHYVVKRLRQPPEDVVDRLVDLEVRW</sequence>